<feature type="region of interest" description="Disordered" evidence="1">
    <location>
        <begin position="51"/>
        <end position="83"/>
    </location>
</feature>
<evidence type="ECO:0000313" key="3">
    <source>
        <dbReference type="Proteomes" id="UP000516428"/>
    </source>
</evidence>
<evidence type="ECO:0000313" key="2">
    <source>
        <dbReference type="EMBL" id="QNS09441.1"/>
    </source>
</evidence>
<accession>A0A7H1BL36</accession>
<keyword evidence="2" id="KW-0614">Plasmid</keyword>
<name>A0A7H1BL36_9ACTN</name>
<dbReference type="EMBL" id="CP061283">
    <property type="protein sequence ID" value="QNS09441.1"/>
    <property type="molecule type" value="Genomic_DNA"/>
</dbReference>
<feature type="region of interest" description="Disordered" evidence="1">
    <location>
        <begin position="434"/>
        <end position="456"/>
    </location>
</feature>
<geneLocation type="plasmid" evidence="2 3">
    <name>unnamed2</name>
</geneLocation>
<keyword evidence="3" id="KW-1185">Reference proteome</keyword>
<evidence type="ECO:0000256" key="1">
    <source>
        <dbReference type="SAM" id="MobiDB-lite"/>
    </source>
</evidence>
<gene>
    <name evidence="2" type="ORF">IAG42_37395</name>
</gene>
<protein>
    <submittedName>
        <fullName evidence="2">Uncharacterized protein</fullName>
    </submittedName>
</protein>
<dbReference type="KEGG" id="sxn:IAG42_37395"/>
<reference evidence="2 3" key="1">
    <citation type="submission" date="2020-09" db="EMBL/GenBank/DDBJ databases">
        <title>A novel species.</title>
        <authorList>
            <person name="Gao J."/>
        </authorList>
    </citation>
    <scope>NUCLEOTIDE SEQUENCE [LARGE SCALE GENOMIC DNA]</scope>
    <source>
        <strain evidence="2 3">CRXT-Y-14</strain>
        <plasmid evidence="2 3">unnamed2</plasmid>
    </source>
</reference>
<proteinExistence type="predicted"/>
<dbReference type="RefSeq" id="WP_188342096.1">
    <property type="nucleotide sequence ID" value="NZ_CP061283.1"/>
</dbReference>
<sequence>MSGRKTLPGVARVRITGDDAATQALLDALAEHFTVTDPDPYSGGRSYLEVDTRPSAAPHGTDTGIEDDGPDMPRASKHRPAEVPSTVAVMMARQINAAHLHLSAFRDLVQTYGDGLVPEWPKLGQAPDNPVDQTLSTASRLLYELREWSSHTAHASGAVSVLPEIIAASEEQLRAEAVLYPPGGWCAVPGGTMPEPGEERQEESTEYPITTQLLGPVPEKRYSARASGRSVQRALPAAAGTPAAAVWTAERALYGYVCQHWEAPGDTPADLAAAVDGLDELADTFTSACTSVLGEIRRRVEEGLLVDVDEDAFTEAAAAVRVQLGIEPDRVPKLAYALSRVRQAVAGARAALPAAVDDAHAFDALAQARALGALDGKTLTEVRRELGRERHWQRHRSKTRMPDYTAADWLRRAMHWMHAAGVNAYDHGAHLAAERHPERSGLPIGTPAAIEDGGER</sequence>
<dbReference type="Proteomes" id="UP000516428">
    <property type="component" value="Plasmid unnamed2"/>
</dbReference>
<organism evidence="2 3">
    <name type="scientific">Streptomyces xanthii</name>
    <dbReference type="NCBI Taxonomy" id="2768069"/>
    <lineage>
        <taxon>Bacteria</taxon>
        <taxon>Bacillati</taxon>
        <taxon>Actinomycetota</taxon>
        <taxon>Actinomycetes</taxon>
        <taxon>Kitasatosporales</taxon>
        <taxon>Streptomycetaceae</taxon>
        <taxon>Streptomyces</taxon>
    </lineage>
</organism>
<dbReference type="AlphaFoldDB" id="A0A7H1BL36"/>